<feature type="compositionally biased region" description="Polar residues" evidence="1">
    <location>
        <begin position="237"/>
        <end position="255"/>
    </location>
</feature>
<evidence type="ECO:0000313" key="2">
    <source>
        <dbReference type="EMBL" id="KAH0540392.1"/>
    </source>
</evidence>
<gene>
    <name evidence="2" type="ORF">KQX54_016848</name>
</gene>
<dbReference type="Proteomes" id="UP000826195">
    <property type="component" value="Unassembled WGS sequence"/>
</dbReference>
<evidence type="ECO:0000313" key="3">
    <source>
        <dbReference type="Proteomes" id="UP000826195"/>
    </source>
</evidence>
<protein>
    <submittedName>
        <fullName evidence="2">Uncharacterized protein</fullName>
    </submittedName>
</protein>
<organism evidence="2 3">
    <name type="scientific">Cotesia glomerata</name>
    <name type="common">Lepidopteran parasitic wasp</name>
    <name type="synonym">Apanteles glomeratus</name>
    <dbReference type="NCBI Taxonomy" id="32391"/>
    <lineage>
        <taxon>Eukaryota</taxon>
        <taxon>Metazoa</taxon>
        <taxon>Ecdysozoa</taxon>
        <taxon>Arthropoda</taxon>
        <taxon>Hexapoda</taxon>
        <taxon>Insecta</taxon>
        <taxon>Pterygota</taxon>
        <taxon>Neoptera</taxon>
        <taxon>Endopterygota</taxon>
        <taxon>Hymenoptera</taxon>
        <taxon>Apocrita</taxon>
        <taxon>Ichneumonoidea</taxon>
        <taxon>Braconidae</taxon>
        <taxon>Microgastrinae</taxon>
        <taxon>Cotesia</taxon>
    </lineage>
</organism>
<reference evidence="2 3" key="1">
    <citation type="journal article" date="2021" name="J. Hered.">
        <title>A chromosome-level genome assembly of the parasitoid wasp, Cotesia glomerata (Hymenoptera: Braconidae).</title>
        <authorList>
            <person name="Pinto B.J."/>
            <person name="Weis J.J."/>
            <person name="Gamble T."/>
            <person name="Ode P.J."/>
            <person name="Paul R."/>
            <person name="Zaspel J.M."/>
        </authorList>
    </citation>
    <scope>NUCLEOTIDE SEQUENCE [LARGE SCALE GENOMIC DNA]</scope>
    <source>
        <strain evidence="2">CgM1</strain>
    </source>
</reference>
<dbReference type="AlphaFoldDB" id="A0AAV7HYT4"/>
<keyword evidence="3" id="KW-1185">Reference proteome</keyword>
<feature type="region of interest" description="Disordered" evidence="1">
    <location>
        <begin position="233"/>
        <end position="255"/>
    </location>
</feature>
<sequence length="255" mass="28536">MIYPKRLFKASKLKLKPEKIQKESDAFPTTCRPDVKDEVVPRTEPVLWAQGDRLLDPKTSIPFRKLVETDDSDSDDSFPEPVSDDDLYSSDEEIDKIPENATQLPKRLKGEGRLLSSARSLQIALVEPDPVSCRSDESAMINKQSKGFVRPRRFQQCSTARRTEAISVCSSRSFACDRRNIFDTSRLNTCCENPCWKVARLSAVTAIPGTPVTSCTVTRGQMPVFSVGTTLFRPNDMSGSQRSTPQCHRQWSSAG</sequence>
<dbReference type="EMBL" id="JAHXZJ010002609">
    <property type="protein sequence ID" value="KAH0540392.1"/>
    <property type="molecule type" value="Genomic_DNA"/>
</dbReference>
<name>A0AAV7HYT4_COTGL</name>
<evidence type="ECO:0000256" key="1">
    <source>
        <dbReference type="SAM" id="MobiDB-lite"/>
    </source>
</evidence>
<feature type="region of interest" description="Disordered" evidence="1">
    <location>
        <begin position="65"/>
        <end position="90"/>
    </location>
</feature>
<proteinExistence type="predicted"/>
<accession>A0AAV7HYT4</accession>
<feature type="compositionally biased region" description="Acidic residues" evidence="1">
    <location>
        <begin position="69"/>
        <end position="90"/>
    </location>
</feature>
<comment type="caution">
    <text evidence="2">The sequence shown here is derived from an EMBL/GenBank/DDBJ whole genome shotgun (WGS) entry which is preliminary data.</text>
</comment>